<keyword evidence="9" id="KW-0539">Nucleus</keyword>
<comment type="similarity">
    <text evidence="4">Belongs to the YAE1 family.</text>
</comment>
<evidence type="ECO:0000256" key="10">
    <source>
        <dbReference type="SAM" id="MobiDB-lite"/>
    </source>
</evidence>
<comment type="caution">
    <text evidence="12">The sequence shown here is derived from an EMBL/GenBank/DDBJ whole genome shotgun (WGS) entry which is preliminary data.</text>
</comment>
<dbReference type="Pfam" id="PF09811">
    <property type="entry name" value="Yae1_N"/>
    <property type="match status" value="1"/>
</dbReference>
<evidence type="ECO:0000313" key="12">
    <source>
        <dbReference type="EMBL" id="KAA8635403.1"/>
    </source>
</evidence>
<feature type="region of interest" description="Disordered" evidence="10">
    <location>
        <begin position="326"/>
        <end position="362"/>
    </location>
</feature>
<feature type="compositionally biased region" description="Polar residues" evidence="10">
    <location>
        <begin position="49"/>
        <end position="63"/>
    </location>
</feature>
<dbReference type="EMBL" id="NMPR01000012">
    <property type="protein sequence ID" value="KAA8635403.1"/>
    <property type="molecule type" value="Genomic_DNA"/>
</dbReference>
<organism evidence="12 13">
    <name type="scientific">Sordaria macrospora</name>
    <dbReference type="NCBI Taxonomy" id="5147"/>
    <lineage>
        <taxon>Eukaryota</taxon>
        <taxon>Fungi</taxon>
        <taxon>Dikarya</taxon>
        <taxon>Ascomycota</taxon>
        <taxon>Pezizomycotina</taxon>
        <taxon>Sordariomycetes</taxon>
        <taxon>Sordariomycetidae</taxon>
        <taxon>Sordariales</taxon>
        <taxon>Sordariaceae</taxon>
        <taxon>Sordaria</taxon>
    </lineage>
</organism>
<feature type="compositionally biased region" description="Basic and acidic residues" evidence="10">
    <location>
        <begin position="85"/>
        <end position="98"/>
    </location>
</feature>
<evidence type="ECO:0000256" key="9">
    <source>
        <dbReference type="ARBA" id="ARBA00023242"/>
    </source>
</evidence>
<proteinExistence type="inferred from homology"/>
<dbReference type="OMA" id="QEHTTAG"/>
<feature type="compositionally biased region" description="Low complexity" evidence="10">
    <location>
        <begin position="22"/>
        <end position="41"/>
    </location>
</feature>
<protein>
    <recommendedName>
        <fullName evidence="7">Protein YAE1</fullName>
    </recommendedName>
    <alternativeName>
        <fullName evidence="6">Protein yae1</fullName>
    </alternativeName>
</protein>
<comment type="subcellular location">
    <subcellularLocation>
        <location evidence="3">Cytoplasm</location>
    </subcellularLocation>
    <subcellularLocation>
        <location evidence="2">Nucleus</location>
    </subcellularLocation>
</comment>
<dbReference type="GO" id="GO:0005634">
    <property type="term" value="C:nucleus"/>
    <property type="evidence" value="ECO:0007669"/>
    <property type="project" value="UniProtKB-SubCell"/>
</dbReference>
<evidence type="ECO:0000256" key="8">
    <source>
        <dbReference type="ARBA" id="ARBA00022490"/>
    </source>
</evidence>
<feature type="domain" description="Essential protein Yae1 N-terminal" evidence="11">
    <location>
        <begin position="132"/>
        <end position="170"/>
    </location>
</feature>
<evidence type="ECO:0000256" key="5">
    <source>
        <dbReference type="ARBA" id="ARBA00011427"/>
    </source>
</evidence>
<dbReference type="InterPro" id="IPR019191">
    <property type="entry name" value="Essential_protein_Yae1_N"/>
</dbReference>
<keyword evidence="8" id="KW-0963">Cytoplasm</keyword>
<gene>
    <name evidence="12" type="ORF">SMACR_00500</name>
</gene>
<evidence type="ECO:0000256" key="3">
    <source>
        <dbReference type="ARBA" id="ARBA00004496"/>
    </source>
</evidence>
<reference evidence="12 13" key="1">
    <citation type="submission" date="2017-07" db="EMBL/GenBank/DDBJ databases">
        <title>Genome sequence of the Sordaria macrospora wild type strain R19027.</title>
        <authorList>
            <person name="Nowrousian M."/>
            <person name="Teichert I."/>
            <person name="Kueck U."/>
        </authorList>
    </citation>
    <scope>NUCLEOTIDE SEQUENCE [LARGE SCALE GENOMIC DNA]</scope>
    <source>
        <strain evidence="12 13">R19027</strain>
        <tissue evidence="12">Mycelium</tissue>
    </source>
</reference>
<evidence type="ECO:0000256" key="4">
    <source>
        <dbReference type="ARBA" id="ARBA00007096"/>
    </source>
</evidence>
<feature type="region of interest" description="Disordered" evidence="10">
    <location>
        <begin position="1"/>
        <end position="123"/>
    </location>
</feature>
<dbReference type="InterPro" id="IPR038881">
    <property type="entry name" value="Yae1-like"/>
</dbReference>
<feature type="compositionally biased region" description="Basic and acidic residues" evidence="10">
    <location>
        <begin position="326"/>
        <end position="352"/>
    </location>
</feature>
<feature type="compositionally biased region" description="Acidic residues" evidence="10">
    <location>
        <begin position="66"/>
        <end position="84"/>
    </location>
</feature>
<feature type="compositionally biased region" description="Basic and acidic residues" evidence="10">
    <location>
        <begin position="235"/>
        <end position="254"/>
    </location>
</feature>
<comment type="subunit">
    <text evidence="5">May form a complex with LTO1.</text>
</comment>
<dbReference type="GO" id="GO:0005737">
    <property type="term" value="C:cytoplasm"/>
    <property type="evidence" value="ECO:0007669"/>
    <property type="project" value="UniProtKB-SubCell"/>
</dbReference>
<sequence>MLMRQISSKEDPDLFTTMSSSGAITNGTTTNGAGVTPTAPAVEYHPQTDETFNNDIENSNTTLDDVWGDDGDGDNDNDDVWGDGDDSHSHSHSHENCNHQHCHTSQARGGHGHSHGHPSDIPRLQQEHTTAGYRDGITVAKAEHVQAGFDEGFGLGATIGAVAGQLLGVLEGLSFACVSSSAKGEKNGNGNGNEDEDIKDRLKKLLAEAEKDLSVTSIYGKEYWDEDGTWRYEVPGESREMHERYQHPEREHETQQQQYQQGDQEDDNKEEDQKEEEDGKEEGEILFPDVALAHPLIKKWNQIIREELAERFGLVWDVALLLPRSEEDEHEEGHEHGLFAAKGGEDKKDAKPVKATSQALAW</sequence>
<dbReference type="Proteomes" id="UP000433876">
    <property type="component" value="Unassembled WGS sequence"/>
</dbReference>
<evidence type="ECO:0000313" key="13">
    <source>
        <dbReference type="Proteomes" id="UP000433876"/>
    </source>
</evidence>
<evidence type="ECO:0000256" key="2">
    <source>
        <dbReference type="ARBA" id="ARBA00004123"/>
    </source>
</evidence>
<evidence type="ECO:0000256" key="6">
    <source>
        <dbReference type="ARBA" id="ARBA00017286"/>
    </source>
</evidence>
<evidence type="ECO:0000256" key="7">
    <source>
        <dbReference type="ARBA" id="ARBA00018400"/>
    </source>
</evidence>
<comment type="function">
    <text evidence="1">The complex LTO1:YAE1 may function as a target specific adapter that probably recruits apo-RPLI1 to the cytosolic iron-sulfur protein assembly (CIA) complex machinery. May be required for biogenesis of the large ribosomal subunit and initiation of translation.</text>
</comment>
<name>A0A8S8ZZH4_SORMA</name>
<evidence type="ECO:0000256" key="1">
    <source>
        <dbReference type="ARBA" id="ARBA00003836"/>
    </source>
</evidence>
<feature type="region of interest" description="Disordered" evidence="10">
    <location>
        <begin position="235"/>
        <end position="285"/>
    </location>
</feature>
<dbReference type="PANTHER" id="PTHR18829:SF0">
    <property type="entry name" value="PROTEIN YAE1 HOMOLOG"/>
    <property type="match status" value="1"/>
</dbReference>
<dbReference type="PANTHER" id="PTHR18829">
    <property type="entry name" value="PROTEIN YAE1 HOMOLOG"/>
    <property type="match status" value="1"/>
</dbReference>
<dbReference type="VEuPathDB" id="FungiDB:SMAC_00500"/>
<evidence type="ECO:0000259" key="11">
    <source>
        <dbReference type="Pfam" id="PF09811"/>
    </source>
</evidence>
<accession>A0A8S8ZZH4</accession>
<feature type="compositionally biased region" description="Acidic residues" evidence="10">
    <location>
        <begin position="263"/>
        <end position="281"/>
    </location>
</feature>
<dbReference type="AlphaFoldDB" id="A0A8S8ZZH4"/>